<keyword evidence="4" id="KW-1185">Reference proteome</keyword>
<dbReference type="AlphaFoldDB" id="A0A336JKA0"/>
<proteinExistence type="predicted"/>
<reference evidence="2 3" key="1">
    <citation type="submission" date="2017-08" db="EMBL/GenBank/DDBJ databases">
        <authorList>
            <person name="de Groot N.N."/>
        </authorList>
    </citation>
    <scope>NUCLEOTIDE SEQUENCE [LARGE SCALE GENOMIC DNA]</scope>
    <source>
        <strain evidence="2 3">JA575</strain>
    </source>
</reference>
<dbReference type="OrthoDB" id="7505154at2"/>
<organism evidence="2 3">
    <name type="scientific">Rhodopseudomonas pentothenatexigens</name>
    <dbReference type="NCBI Taxonomy" id="999699"/>
    <lineage>
        <taxon>Bacteria</taxon>
        <taxon>Pseudomonadati</taxon>
        <taxon>Pseudomonadota</taxon>
        <taxon>Alphaproteobacteria</taxon>
        <taxon>Hyphomicrobiales</taxon>
        <taxon>Nitrobacteraceae</taxon>
        <taxon>Rhodopseudomonas</taxon>
    </lineage>
</organism>
<evidence type="ECO:0000313" key="4">
    <source>
        <dbReference type="Proteomes" id="UP000256343"/>
    </source>
</evidence>
<sequence>MGSEHLERSYRQGRRWFGAAALIGCASAVVGSAPEAFGFAAPFQTSSTFSVDPGQFGIRAIATYLWRRGADEIAIPRTEAMYRISKNLEFDFSLPFEARSEADTFTYGPGSAELALGYRVLDAPDGSWLPSIGFAPQISLPSVSSQYGIGSSHLRGYFPVIFEKSFGKWSLIGNIAYGLNPGADNRDYVYVGQAISREVTDHLSLGLNAYYQSATSRTTPETAGLEFGGKYKLADKQHLYFSVGRAFLNASQTNQFRSYLGYQIVF</sequence>
<reference evidence="1 4" key="2">
    <citation type="submission" date="2018-07" db="EMBL/GenBank/DDBJ databases">
        <title>Genomic Encyclopedia of Archaeal and Bacterial Type Strains, Phase II (KMG-II): from individual species to whole genera.</title>
        <authorList>
            <person name="Goeker M."/>
        </authorList>
    </citation>
    <scope>NUCLEOTIDE SEQUENCE [LARGE SCALE GENOMIC DNA]</scope>
    <source>
        <strain evidence="1 4">JA575</strain>
    </source>
</reference>
<dbReference type="Proteomes" id="UP000256343">
    <property type="component" value="Unassembled WGS sequence"/>
</dbReference>
<evidence type="ECO:0000313" key="1">
    <source>
        <dbReference type="EMBL" id="RED41876.1"/>
    </source>
</evidence>
<evidence type="ECO:0000313" key="3">
    <source>
        <dbReference type="Proteomes" id="UP000252631"/>
    </source>
</evidence>
<dbReference type="EMBL" id="QRDT01000002">
    <property type="protein sequence ID" value="RED41876.1"/>
    <property type="molecule type" value="Genomic_DNA"/>
</dbReference>
<accession>A0A336JKA0</accession>
<dbReference type="RefSeq" id="WP_116080181.1">
    <property type="nucleotide sequence ID" value="NZ_QRDT01000002.1"/>
</dbReference>
<name>A0A336JKA0_9BRAD</name>
<protein>
    <submittedName>
        <fullName evidence="2">Uncharacterized protein</fullName>
    </submittedName>
</protein>
<dbReference type="EMBL" id="UFQQ01000002">
    <property type="protein sequence ID" value="SSW89233.1"/>
    <property type="molecule type" value="Genomic_DNA"/>
</dbReference>
<dbReference type="Proteomes" id="UP000252631">
    <property type="component" value="Unassembled WGS sequence"/>
</dbReference>
<gene>
    <name evidence="1" type="ORF">BJ125_10238</name>
    <name evidence="2" type="ORF">SAMN05892882_10238</name>
</gene>
<evidence type="ECO:0000313" key="2">
    <source>
        <dbReference type="EMBL" id="SSW89233.1"/>
    </source>
</evidence>